<feature type="compositionally biased region" description="Polar residues" evidence="1">
    <location>
        <begin position="119"/>
        <end position="130"/>
    </location>
</feature>
<name>D3BLC9_HETP5</name>
<reference evidence="2 3" key="1">
    <citation type="journal article" date="2011" name="Genome Res.">
        <title>Phylogeny-wide analysis of social amoeba genomes highlights ancient origins for complex intercellular communication.</title>
        <authorList>
            <person name="Heidel A.J."/>
            <person name="Lawal H.M."/>
            <person name="Felder M."/>
            <person name="Schilde C."/>
            <person name="Helps N.R."/>
            <person name="Tunggal B."/>
            <person name="Rivero F."/>
            <person name="John U."/>
            <person name="Schleicher M."/>
            <person name="Eichinger L."/>
            <person name="Platzer M."/>
            <person name="Noegel A.A."/>
            <person name="Schaap P."/>
            <person name="Gloeckner G."/>
        </authorList>
    </citation>
    <scope>NUCLEOTIDE SEQUENCE [LARGE SCALE GENOMIC DNA]</scope>
    <source>
        <strain evidence="3">ATCC 26659 / Pp 5 / PN500</strain>
    </source>
</reference>
<protein>
    <submittedName>
        <fullName evidence="2">Uncharacterized protein</fullName>
    </submittedName>
</protein>
<comment type="caution">
    <text evidence="2">The sequence shown here is derived from an EMBL/GenBank/DDBJ whole genome shotgun (WGS) entry which is preliminary data.</text>
</comment>
<dbReference type="Proteomes" id="UP000001396">
    <property type="component" value="Unassembled WGS sequence"/>
</dbReference>
<accession>D3BLC9</accession>
<feature type="region of interest" description="Disordered" evidence="1">
    <location>
        <begin position="119"/>
        <end position="168"/>
    </location>
</feature>
<proteinExistence type="predicted"/>
<sequence>MEPIIKNKTINNIKIHYPPSPRLSSGNPQLPASPKLMPHPVSPRLNSQFPASPRLGSQFPASPRLGSQFPSSPRVHHPQHQLLLHHQNPASPRLSSQHVQPSPRLNSQHIIHSPRLTSQFPVSPRLSSQHPPSPKLHPQFLSPPKPHLQHSPLLKSQPIQQSKSSSNLQIQSEELANQIATAVKYQEFQEDFPNSLKRTLWNSVQFAHRHKLIERSAYQERLIIPLAKTAVFDIYNQYLASRVYDGAQFERSVDLKLLAFNHKCLYYKYALDVILDCKELISVGGNKFECPHLMGDPAFGMMELTKALLKQPLPLESEGPPQPMIIGNKFFEIDNLNWLFYRRSYLKIRNLKKLIEAPRGGKVFSIAEASDQALTEMIHRVGMWATGAATAFIEWNVFSKLLERYNQFVYPIPRLIFLDAMVKIHSDLGWMISNRLIQDQFGVSIPFMISDICQMLAPVSIAIIKTYNIKPTSIQQQP</sequence>
<dbReference type="EMBL" id="ADBJ01000039">
    <property type="protein sequence ID" value="EFA77863.1"/>
    <property type="molecule type" value="Genomic_DNA"/>
</dbReference>
<dbReference type="InParanoid" id="D3BLC9"/>
<evidence type="ECO:0000313" key="2">
    <source>
        <dbReference type="EMBL" id="EFA77863.1"/>
    </source>
</evidence>
<feature type="compositionally biased region" description="Pro residues" evidence="1">
    <location>
        <begin position="131"/>
        <end position="146"/>
    </location>
</feature>
<dbReference type="RefSeq" id="XP_020429991.1">
    <property type="nucleotide sequence ID" value="XM_020580158.1"/>
</dbReference>
<dbReference type="AlphaFoldDB" id="D3BLC9"/>
<evidence type="ECO:0000256" key="1">
    <source>
        <dbReference type="SAM" id="MobiDB-lite"/>
    </source>
</evidence>
<feature type="compositionally biased region" description="Low complexity" evidence="1">
    <location>
        <begin position="155"/>
        <end position="166"/>
    </location>
</feature>
<evidence type="ECO:0000313" key="3">
    <source>
        <dbReference type="Proteomes" id="UP000001396"/>
    </source>
</evidence>
<feature type="compositionally biased region" description="Low complexity" evidence="1">
    <location>
        <begin position="1"/>
        <end position="15"/>
    </location>
</feature>
<dbReference type="GeneID" id="31364838"/>
<organism evidence="2 3">
    <name type="scientific">Heterostelium pallidum (strain ATCC 26659 / Pp 5 / PN500)</name>
    <name type="common">Cellular slime mold</name>
    <name type="synonym">Polysphondylium pallidum</name>
    <dbReference type="NCBI Taxonomy" id="670386"/>
    <lineage>
        <taxon>Eukaryota</taxon>
        <taxon>Amoebozoa</taxon>
        <taxon>Evosea</taxon>
        <taxon>Eumycetozoa</taxon>
        <taxon>Dictyostelia</taxon>
        <taxon>Acytosteliales</taxon>
        <taxon>Acytosteliaceae</taxon>
        <taxon>Heterostelium</taxon>
    </lineage>
</organism>
<gene>
    <name evidence="2" type="ORF">PPL_09363</name>
</gene>
<keyword evidence="3" id="KW-1185">Reference proteome</keyword>
<feature type="region of interest" description="Disordered" evidence="1">
    <location>
        <begin position="1"/>
        <end position="79"/>
    </location>
</feature>